<reference evidence="6" key="1">
    <citation type="submission" date="2018-05" db="EMBL/GenBank/DDBJ databases">
        <title>Micromonospora globispora sp. nov. and Micromonospora rugosa sp. nov., isolated from marine sediment.</title>
        <authorList>
            <person name="Carro L."/>
            <person name="Aysel V."/>
            <person name="Cetin D."/>
            <person name="Igual J.M."/>
            <person name="Klenk H.-P."/>
            <person name="Trujillo M.E."/>
            <person name="Sahin N."/>
        </authorList>
    </citation>
    <scope>NUCLEOTIDE SEQUENCE [LARGE SCALE GENOMIC DNA]</scope>
    <source>
        <strain evidence="6">S2904</strain>
    </source>
</reference>
<dbReference type="GO" id="GO:0015074">
    <property type="term" value="P:DNA integration"/>
    <property type="evidence" value="ECO:0007669"/>
    <property type="project" value="InterPro"/>
</dbReference>
<dbReference type="Proteomes" id="UP000245683">
    <property type="component" value="Unassembled WGS sequence"/>
</dbReference>
<dbReference type="Gene3D" id="1.10.150.130">
    <property type="match status" value="1"/>
</dbReference>
<evidence type="ECO:0000313" key="6">
    <source>
        <dbReference type="Proteomes" id="UP000245683"/>
    </source>
</evidence>
<dbReference type="PROSITE" id="PS51898">
    <property type="entry name" value="TYR_RECOMBINASE"/>
    <property type="match status" value="1"/>
</dbReference>
<name>A0A317JS77_9ACTN</name>
<sequence length="363" mass="40785">MGFVRKTSAGRHRACWRDPAGKQRSKTFRTKREANAFLAEVESALNRGTYVAPDAGRLRFADYGERWLSNRNDEKATAARDASIMRNHVLPRWGAVPLAKIEHSAVQEWVTKLGERLSPATVRECYRLTSGVLRSAVRDRLIGFNPCEGVRLPPRRRMDTDELVISRAELFAKLLPAIPDRYRALVAVAAGTGLRWGECAGLRWDAVDLAAGVLRVVRVAEEVSGHVTFKPYPKSRAGRRTVPLPPFVVQALTDHRQSFETGAEGLIFVARTGEPLKRGTFRARIWKPSLQRAGLPLGLRFHDLRHSYATWLVSDGVPINDVAKVMGHEQTSMTLDRYTHSTRERDRRVLASFDAFSLPLADR</sequence>
<dbReference type="Pfam" id="PF00589">
    <property type="entry name" value="Phage_integrase"/>
    <property type="match status" value="1"/>
</dbReference>
<dbReference type="PANTHER" id="PTHR30349">
    <property type="entry name" value="PHAGE INTEGRASE-RELATED"/>
    <property type="match status" value="1"/>
</dbReference>
<feature type="domain" description="Tyr recombinase" evidence="4">
    <location>
        <begin position="151"/>
        <end position="351"/>
    </location>
</feature>
<dbReference type="InterPro" id="IPR010998">
    <property type="entry name" value="Integrase_recombinase_N"/>
</dbReference>
<comment type="caution">
    <text evidence="5">The sequence shown here is derived from an EMBL/GenBank/DDBJ whole genome shotgun (WGS) entry which is preliminary data.</text>
</comment>
<keyword evidence="2" id="KW-0238">DNA-binding</keyword>
<dbReference type="Pfam" id="PF26003">
    <property type="entry name" value="Integrase_N_phage"/>
    <property type="match status" value="1"/>
</dbReference>
<proteinExistence type="inferred from homology"/>
<dbReference type="InterPro" id="IPR002104">
    <property type="entry name" value="Integrase_catalytic"/>
</dbReference>
<dbReference type="AlphaFoldDB" id="A0A317JS77"/>
<accession>A0A317JS77</accession>
<evidence type="ECO:0000256" key="2">
    <source>
        <dbReference type="ARBA" id="ARBA00023125"/>
    </source>
</evidence>
<evidence type="ECO:0000313" key="5">
    <source>
        <dbReference type="EMBL" id="PWU43208.1"/>
    </source>
</evidence>
<dbReference type="CDD" id="cd01189">
    <property type="entry name" value="INT_ICEBs1_C_like"/>
    <property type="match status" value="1"/>
</dbReference>
<dbReference type="GO" id="GO:0006310">
    <property type="term" value="P:DNA recombination"/>
    <property type="evidence" value="ECO:0007669"/>
    <property type="project" value="UniProtKB-KW"/>
</dbReference>
<keyword evidence="6" id="KW-1185">Reference proteome</keyword>
<gene>
    <name evidence="5" type="ORF">DLJ46_32715</name>
</gene>
<dbReference type="SUPFAM" id="SSF56349">
    <property type="entry name" value="DNA breaking-rejoining enzymes"/>
    <property type="match status" value="1"/>
</dbReference>
<dbReference type="InterPro" id="IPR050090">
    <property type="entry name" value="Tyrosine_recombinase_XerCD"/>
</dbReference>
<dbReference type="Gene3D" id="1.10.443.10">
    <property type="entry name" value="Intergrase catalytic core"/>
    <property type="match status" value="1"/>
</dbReference>
<evidence type="ECO:0000256" key="3">
    <source>
        <dbReference type="ARBA" id="ARBA00023172"/>
    </source>
</evidence>
<dbReference type="InterPro" id="IPR058717">
    <property type="entry name" value="Phage_L5_Integrase_N"/>
</dbReference>
<dbReference type="InterPro" id="IPR013762">
    <property type="entry name" value="Integrase-like_cat_sf"/>
</dbReference>
<dbReference type="PANTHER" id="PTHR30349:SF64">
    <property type="entry name" value="PROPHAGE INTEGRASE INTD-RELATED"/>
    <property type="match status" value="1"/>
</dbReference>
<comment type="similarity">
    <text evidence="1">Belongs to the 'phage' integrase family.</text>
</comment>
<organism evidence="5 6">
    <name type="scientific">Micromonospora globispora</name>
    <dbReference type="NCBI Taxonomy" id="1450148"/>
    <lineage>
        <taxon>Bacteria</taxon>
        <taxon>Bacillati</taxon>
        <taxon>Actinomycetota</taxon>
        <taxon>Actinomycetes</taxon>
        <taxon>Micromonosporales</taxon>
        <taxon>Micromonosporaceae</taxon>
        <taxon>Micromonospora</taxon>
    </lineage>
</organism>
<evidence type="ECO:0000259" key="4">
    <source>
        <dbReference type="PROSITE" id="PS51898"/>
    </source>
</evidence>
<evidence type="ECO:0000256" key="1">
    <source>
        <dbReference type="ARBA" id="ARBA00008857"/>
    </source>
</evidence>
<dbReference type="OrthoDB" id="1850235at2"/>
<dbReference type="InterPro" id="IPR011010">
    <property type="entry name" value="DNA_brk_join_enz"/>
</dbReference>
<dbReference type="GO" id="GO:0003677">
    <property type="term" value="F:DNA binding"/>
    <property type="evidence" value="ECO:0007669"/>
    <property type="project" value="UniProtKB-KW"/>
</dbReference>
<protein>
    <submittedName>
        <fullName evidence="5">Site-specific integrase</fullName>
    </submittedName>
</protein>
<dbReference type="EMBL" id="QGSV01000484">
    <property type="protein sequence ID" value="PWU43208.1"/>
    <property type="molecule type" value="Genomic_DNA"/>
</dbReference>
<keyword evidence="3" id="KW-0233">DNA recombination</keyword>